<sequence>MFNKMLIALLLVATVDISWAESALSRDSLLNRHRREIDGQSKWVNYGSVGQQYKNNYHFDGTSENGGGSQNSSISTGSVTNQDNNSYSNIDQAANVYLVLPRWYNIANQQTPSAVHGSLGTHLTQPRHRAVREKIDQLKRTCTEIYDGVTEIESANDRGLDRNREKTTQEESNKSLKLNILYHKCKTLMDRLKYQEVRLSQFNDETLPMHDIFDADLAHLRTMLENANLELISLRAS</sequence>
<proteinExistence type="predicted"/>
<evidence type="ECO:0000256" key="1">
    <source>
        <dbReference type="SAM" id="MobiDB-lite"/>
    </source>
</evidence>
<dbReference type="Proteomes" id="UP000786811">
    <property type="component" value="Unassembled WGS sequence"/>
</dbReference>
<evidence type="ECO:0000313" key="5">
    <source>
        <dbReference type="Proteomes" id="UP000786811"/>
    </source>
</evidence>
<dbReference type="AlphaFoldDB" id="S6CWG3"/>
<dbReference type="EMBL" id="HF586473">
    <property type="protein sequence ID" value="CCQ71127.1"/>
    <property type="molecule type" value="Genomic_DNA"/>
</dbReference>
<protein>
    <submittedName>
        <fullName evidence="3">Cc_bv3.3_31.11</fullName>
    </submittedName>
</protein>
<feature type="chain" id="PRO_5036287028" evidence="2">
    <location>
        <begin position="21"/>
        <end position="237"/>
    </location>
</feature>
<accession>S6CWG3</accession>
<keyword evidence="5" id="KW-1185">Reference proteome</keyword>
<feature type="signal peptide" evidence="2">
    <location>
        <begin position="1"/>
        <end position="20"/>
    </location>
</feature>
<gene>
    <name evidence="4" type="primary">bv3-3</name>
    <name evidence="3" type="ORF">HICCMSTLAB_LOCUS6046</name>
</gene>
<keyword evidence="2" id="KW-0732">Signal</keyword>
<reference evidence="4" key="1">
    <citation type="journal article" date="2013" name="Philos. Trans. R. Soc. Lond., B, Biol. Sci.">
        <title>Functional endogenous viral elements in the genome of the parasitoid wasp Cotesia congregata: insights into the evolutionary dynamics of bracoviruses.</title>
        <authorList>
            <person name="Bezier A."/>
            <person name="Louis F."/>
            <person name="Jancek S."/>
            <person name="Periquet G."/>
            <person name="Theze J."/>
            <person name="Gyapay G."/>
            <person name="Musset K."/>
            <person name="Lesobre J."/>
            <person name="Lenoble P."/>
            <person name="Dupuy C."/>
            <person name="Gundersen-Rindal D."/>
            <person name="Herniou E.A.Drezen.J.M."/>
        </authorList>
    </citation>
    <scope>NUCLEOTIDE SEQUENCE</scope>
</reference>
<evidence type="ECO:0000256" key="2">
    <source>
        <dbReference type="SAM" id="SignalP"/>
    </source>
</evidence>
<organism evidence="4">
    <name type="scientific">Cotesia congregata</name>
    <name type="common">Parasitoid wasp</name>
    <name type="synonym">Apanteles congregatus</name>
    <dbReference type="NCBI Taxonomy" id="51543"/>
    <lineage>
        <taxon>Eukaryota</taxon>
        <taxon>Metazoa</taxon>
        <taxon>Ecdysozoa</taxon>
        <taxon>Arthropoda</taxon>
        <taxon>Hexapoda</taxon>
        <taxon>Insecta</taxon>
        <taxon>Pterygota</taxon>
        <taxon>Neoptera</taxon>
        <taxon>Endopterygota</taxon>
        <taxon>Hymenoptera</taxon>
        <taxon>Apocrita</taxon>
        <taxon>Ichneumonoidea</taxon>
        <taxon>Braconidae</taxon>
        <taxon>Microgastrinae</taxon>
        <taxon>Cotesia</taxon>
    </lineage>
</organism>
<name>S6CWG3_COTCN</name>
<evidence type="ECO:0000313" key="3">
    <source>
        <dbReference type="EMBL" id="CAG5092320.1"/>
    </source>
</evidence>
<feature type="region of interest" description="Disordered" evidence="1">
    <location>
        <begin position="55"/>
        <end position="86"/>
    </location>
</feature>
<feature type="compositionally biased region" description="Polar residues" evidence="1">
    <location>
        <begin position="70"/>
        <end position="86"/>
    </location>
</feature>
<dbReference type="EMBL" id="CAJNRD030001120">
    <property type="protein sequence ID" value="CAG5092320.1"/>
    <property type="molecule type" value="Genomic_DNA"/>
</dbReference>
<evidence type="ECO:0000313" key="4">
    <source>
        <dbReference type="EMBL" id="CCQ71127.1"/>
    </source>
</evidence>
<reference evidence="3" key="2">
    <citation type="submission" date="2021-04" db="EMBL/GenBank/DDBJ databases">
        <authorList>
            <person name="Chebbi M.A.C M."/>
        </authorList>
    </citation>
    <scope>NUCLEOTIDE SEQUENCE</scope>
</reference>
<dbReference type="OrthoDB" id="8120754at2759"/>